<dbReference type="RefSeq" id="WP_184640507.1">
    <property type="nucleotide sequence ID" value="NZ_BAABKT010000035.1"/>
</dbReference>
<dbReference type="EMBL" id="JACHLY010000002">
    <property type="protein sequence ID" value="MBB6001320.1"/>
    <property type="molecule type" value="Genomic_DNA"/>
</dbReference>
<proteinExistence type="predicted"/>
<keyword evidence="4" id="KW-1185">Reference proteome</keyword>
<keyword evidence="2" id="KW-0472">Membrane</keyword>
<evidence type="ECO:0000256" key="2">
    <source>
        <dbReference type="SAM" id="Phobius"/>
    </source>
</evidence>
<feature type="region of interest" description="Disordered" evidence="1">
    <location>
        <begin position="153"/>
        <end position="178"/>
    </location>
</feature>
<feature type="transmembrane region" description="Helical" evidence="2">
    <location>
        <begin position="33"/>
        <end position="54"/>
    </location>
</feature>
<feature type="transmembrane region" description="Helical" evidence="2">
    <location>
        <begin position="120"/>
        <end position="138"/>
    </location>
</feature>
<feature type="compositionally biased region" description="Basic and acidic residues" evidence="1">
    <location>
        <begin position="153"/>
        <end position="168"/>
    </location>
</feature>
<feature type="transmembrane region" description="Helical" evidence="2">
    <location>
        <begin position="96"/>
        <end position="114"/>
    </location>
</feature>
<accession>A0A841ELY2</accession>
<organism evidence="3 4">
    <name type="scientific">Streptomonospora salina</name>
    <dbReference type="NCBI Taxonomy" id="104205"/>
    <lineage>
        <taxon>Bacteria</taxon>
        <taxon>Bacillati</taxon>
        <taxon>Actinomycetota</taxon>
        <taxon>Actinomycetes</taxon>
        <taxon>Streptosporangiales</taxon>
        <taxon>Nocardiopsidaceae</taxon>
        <taxon>Streptomonospora</taxon>
    </lineage>
</organism>
<evidence type="ECO:0000313" key="4">
    <source>
        <dbReference type="Proteomes" id="UP000578077"/>
    </source>
</evidence>
<gene>
    <name evidence="3" type="ORF">HNR25_005149</name>
</gene>
<sequence length="345" mass="36839">MTNVQPTKNPFKQAFWRHLPVQRSASSPGAVRVIILAAAIPSLASLILTVWSLMDSLPDPAPWGVGLAAGGVLDVALVSAVVIAWSNPAVARPAEIAGWAIAALAGVLVGWHSYGIDPMLVVLGLVPLVSKALWGLALRSRISRHAQEAEEAEAKRLAEAEEARREAELSTDLTHAQRAEVARRRQEAAYARELAAADRDYADATAEAEHEQKLASTRRAAEQRMALDREEARVAMQRQDLIREVRAGQGLALGSGEVPDDASSLSASPEALMGFGGAMGAQARTAEGLEPRLRELLDYVAQAGEDASVRAAARALGCDAATVRRRRDVLAEQGYDVSPLTRTTK</sequence>
<evidence type="ECO:0000256" key="1">
    <source>
        <dbReference type="SAM" id="MobiDB-lite"/>
    </source>
</evidence>
<dbReference type="Proteomes" id="UP000578077">
    <property type="component" value="Unassembled WGS sequence"/>
</dbReference>
<protein>
    <recommendedName>
        <fullName evidence="5">DUF2637 domain-containing protein</fullName>
    </recommendedName>
</protein>
<feature type="transmembrane region" description="Helical" evidence="2">
    <location>
        <begin position="60"/>
        <end position="84"/>
    </location>
</feature>
<comment type="caution">
    <text evidence="3">The sequence shown here is derived from an EMBL/GenBank/DDBJ whole genome shotgun (WGS) entry which is preliminary data.</text>
</comment>
<evidence type="ECO:0000313" key="3">
    <source>
        <dbReference type="EMBL" id="MBB6001320.1"/>
    </source>
</evidence>
<keyword evidence="2" id="KW-1133">Transmembrane helix</keyword>
<keyword evidence="2" id="KW-0812">Transmembrane</keyword>
<evidence type="ECO:0008006" key="5">
    <source>
        <dbReference type="Google" id="ProtNLM"/>
    </source>
</evidence>
<name>A0A841ELY2_9ACTN</name>
<dbReference type="AlphaFoldDB" id="A0A841ELY2"/>
<reference evidence="3 4" key="1">
    <citation type="submission" date="2020-08" db="EMBL/GenBank/DDBJ databases">
        <title>Sequencing the genomes of 1000 actinobacteria strains.</title>
        <authorList>
            <person name="Klenk H.-P."/>
        </authorList>
    </citation>
    <scope>NUCLEOTIDE SEQUENCE [LARGE SCALE GENOMIC DNA]</scope>
    <source>
        <strain evidence="3 4">DSM 44593</strain>
    </source>
</reference>